<comment type="caution">
    <text evidence="1">The sequence shown here is derived from an EMBL/GenBank/DDBJ whole genome shotgun (WGS) entry which is preliminary data.</text>
</comment>
<dbReference type="Proteomes" id="UP000054053">
    <property type="component" value="Unassembled WGS sequence"/>
</dbReference>
<gene>
    <name evidence="1" type="ORF">UVI_02015750</name>
</gene>
<dbReference type="EMBL" id="BBTG02000006">
    <property type="protein sequence ID" value="GAO13552.1"/>
    <property type="molecule type" value="Genomic_DNA"/>
</dbReference>
<proteinExistence type="predicted"/>
<evidence type="ECO:0000313" key="1">
    <source>
        <dbReference type="EMBL" id="GAO13552.1"/>
    </source>
</evidence>
<evidence type="ECO:0000313" key="2">
    <source>
        <dbReference type="Proteomes" id="UP000054053"/>
    </source>
</evidence>
<reference evidence="2" key="1">
    <citation type="journal article" date="2016" name="Genome Announc.">
        <title>Genome sequence of Ustilaginoidea virens IPU010, a rice pathogenic fungus causing false smut.</title>
        <authorList>
            <person name="Kumagai T."/>
            <person name="Ishii T."/>
            <person name="Terai G."/>
            <person name="Umemura M."/>
            <person name="Machida M."/>
            <person name="Asai K."/>
        </authorList>
    </citation>
    <scope>NUCLEOTIDE SEQUENCE [LARGE SCALE GENOMIC DNA]</scope>
    <source>
        <strain evidence="2">IPU010</strain>
    </source>
</reference>
<protein>
    <submittedName>
        <fullName evidence="1">Uncharacterized protein</fullName>
    </submittedName>
</protein>
<name>A0A1B5KSV6_USTVR</name>
<dbReference type="AlphaFoldDB" id="A0A1B5KSV6"/>
<accession>A0A1B5KSV6</accession>
<sequence>MSTAEGREVKGIGGGASSESCVGVLEGVLGRPTWTAGGSLVNRPLSKPLMVPSGSFRGAVCAVPVCGDTCADADAGIGDGSDGADGADGAGGGFGDLAGLEGSLGGRLGRAAGAGGDKVPLLTLRPALNFAACLALISLPRTSLAAASCAATSLALASSSRFVGGKAGRLSGSQVAGAINFLGRLPPAQLVLDDVVRVREAVDTVEFWETSDDAELRLAERYVVGGWADVRRGSAGGVSVAAEFVLAGRGGGPGLSGVDVSLPSMDI</sequence>
<organism evidence="1 2">
    <name type="scientific">Ustilaginoidea virens</name>
    <name type="common">Rice false smut fungus</name>
    <name type="synonym">Villosiclava virens</name>
    <dbReference type="NCBI Taxonomy" id="1159556"/>
    <lineage>
        <taxon>Eukaryota</taxon>
        <taxon>Fungi</taxon>
        <taxon>Dikarya</taxon>
        <taxon>Ascomycota</taxon>
        <taxon>Pezizomycotina</taxon>
        <taxon>Sordariomycetes</taxon>
        <taxon>Hypocreomycetidae</taxon>
        <taxon>Hypocreales</taxon>
        <taxon>Clavicipitaceae</taxon>
        <taxon>Ustilaginoidea</taxon>
    </lineage>
</organism>